<dbReference type="Pfam" id="PF17815">
    <property type="entry name" value="PDZ_3"/>
    <property type="match status" value="1"/>
</dbReference>
<evidence type="ECO:0000256" key="2">
    <source>
        <dbReference type="ARBA" id="ARBA00022801"/>
    </source>
</evidence>
<organism evidence="7">
    <name type="scientific">Volvox carteri f. nagariensis</name>
    <dbReference type="NCBI Taxonomy" id="3068"/>
    <lineage>
        <taxon>Eukaryota</taxon>
        <taxon>Viridiplantae</taxon>
        <taxon>Chlorophyta</taxon>
        <taxon>core chlorophytes</taxon>
        <taxon>Chlorophyceae</taxon>
        <taxon>CS clade</taxon>
        <taxon>Chlamydomonadales</taxon>
        <taxon>Volvocaceae</taxon>
        <taxon>Volvox</taxon>
    </lineage>
</organism>
<dbReference type="SUPFAM" id="SSF50494">
    <property type="entry name" value="Trypsin-like serine proteases"/>
    <property type="match status" value="1"/>
</dbReference>
<evidence type="ECO:0000313" key="7">
    <source>
        <dbReference type="Proteomes" id="UP000001058"/>
    </source>
</evidence>
<feature type="compositionally biased region" description="Gly residues" evidence="4">
    <location>
        <begin position="147"/>
        <end position="158"/>
    </location>
</feature>
<dbReference type="InterPro" id="IPR009003">
    <property type="entry name" value="Peptidase_S1_PA"/>
</dbReference>
<reference evidence="6 7" key="1">
    <citation type="journal article" date="2010" name="Science">
        <title>Genomic analysis of organismal complexity in the multicellular green alga Volvox carteri.</title>
        <authorList>
            <person name="Prochnik S.E."/>
            <person name="Umen J."/>
            <person name="Nedelcu A.M."/>
            <person name="Hallmann A."/>
            <person name="Miller S.M."/>
            <person name="Nishii I."/>
            <person name="Ferris P."/>
            <person name="Kuo A."/>
            <person name="Mitros T."/>
            <person name="Fritz-Laylin L.K."/>
            <person name="Hellsten U."/>
            <person name="Chapman J."/>
            <person name="Simakov O."/>
            <person name="Rensing S.A."/>
            <person name="Terry A."/>
            <person name="Pangilinan J."/>
            <person name="Kapitonov V."/>
            <person name="Jurka J."/>
            <person name="Salamov A."/>
            <person name="Shapiro H."/>
            <person name="Schmutz J."/>
            <person name="Grimwood J."/>
            <person name="Lindquist E."/>
            <person name="Lucas S."/>
            <person name="Grigoriev I.V."/>
            <person name="Schmitt R."/>
            <person name="Kirk D."/>
            <person name="Rokhsar D.S."/>
        </authorList>
    </citation>
    <scope>NUCLEOTIDE SEQUENCE [LARGE SCALE GENOMIC DNA]</scope>
    <source>
        <strain evidence="7">f. Nagariensis / Eve</strain>
    </source>
</reference>
<feature type="region of interest" description="Disordered" evidence="4">
    <location>
        <begin position="138"/>
        <end position="180"/>
    </location>
</feature>
<sequence length="626" mass="65577">MAGLAHGSRSGGGGAGGGAGGGGRGAAGVAACKCELAVLGVNSPEFWEAVVPYNLASYGLPHLQQQVAVVSYEDGQPRPRSAPATVMRTEVVTYPSAMQRLLGMTVAVGLSKEQIGSAVVDSRGILLGLVFARTASSSGANKNARGSGDGGGRGGGGERWGHGRRRVGRRASRRGQTEASATAVPAAVVARFLEDIQRHGSYQGFPTLGIQWKRTESAALRRFTGMSAEQTGVVITSLNPTAALAALAQPLDVLAAVGGAAVGNDGTVEFRNGADSIHISYHVSQFRYAVVSGLVLTVLSAPFLEGAFGRSWAVRAPAQLLREWHNHPSRADEQVVVVAECQDMGPGSATDGYERRAVMYQRVVRCNGTHVVNMRHLVTLLADAMVAAATGGGGGARRINGRRHGGAAALQTSAAAPTEVATNANDEDSEGGRLVSELSDPAVVSAITAYDKDESDANHNDDGGGKGPPYDPENLVLELSNRMVLVLPLRRALEDTRAMLEEFEPRAYSFAISTRAKPLPSAAILAALNYPRTLANSGWEPRGEEQRPHLAGAGLREQATVTTTEAEHKDSAPRLAAAPRECCRVRTADRFTCCTTCHAHGEDALRPSLGACPRPATPPRSPFPDR</sequence>
<dbReference type="OrthoDB" id="540797at2759"/>
<feature type="region of interest" description="Disordered" evidence="4">
    <location>
        <begin position="449"/>
        <end position="473"/>
    </location>
</feature>
<evidence type="ECO:0000256" key="4">
    <source>
        <dbReference type="SAM" id="MobiDB-lite"/>
    </source>
</evidence>
<evidence type="ECO:0000256" key="3">
    <source>
        <dbReference type="ARBA" id="ARBA00022825"/>
    </source>
</evidence>
<gene>
    <name evidence="6" type="primary">degO</name>
    <name evidence="6" type="ORF">VOLCADRAFT_90776</name>
</gene>
<feature type="compositionally biased region" description="Basic residues" evidence="4">
    <location>
        <begin position="162"/>
        <end position="173"/>
    </location>
</feature>
<keyword evidence="7" id="KW-1185">Reference proteome</keyword>
<evidence type="ECO:0000313" key="6">
    <source>
        <dbReference type="EMBL" id="EFJ48621.1"/>
    </source>
</evidence>
<dbReference type="AlphaFoldDB" id="D8TVQ2"/>
<dbReference type="EMBL" id="GL378339">
    <property type="protein sequence ID" value="EFJ48621.1"/>
    <property type="molecule type" value="Genomic_DNA"/>
</dbReference>
<dbReference type="eggNOG" id="KOG1320">
    <property type="taxonomic scope" value="Eukaryota"/>
</dbReference>
<keyword evidence="2" id="KW-0378">Hydrolase</keyword>
<dbReference type="GeneID" id="9616705"/>
<proteinExistence type="predicted"/>
<dbReference type="KEGG" id="vcn:VOLCADRAFT_90776"/>
<dbReference type="GO" id="GO:0004252">
    <property type="term" value="F:serine-type endopeptidase activity"/>
    <property type="evidence" value="ECO:0007669"/>
    <property type="project" value="TreeGrafter"/>
</dbReference>
<dbReference type="RefSeq" id="XP_002950420.1">
    <property type="nucleotide sequence ID" value="XM_002950374.1"/>
</dbReference>
<dbReference type="STRING" id="3068.D8TVQ2"/>
<accession>D8TVQ2</accession>
<dbReference type="Proteomes" id="UP000001058">
    <property type="component" value="Unassembled WGS sequence"/>
</dbReference>
<dbReference type="PANTHER" id="PTHR45980">
    <property type="match status" value="1"/>
</dbReference>
<feature type="compositionally biased region" description="Basic and acidic residues" evidence="4">
    <location>
        <begin position="450"/>
        <end position="464"/>
    </location>
</feature>
<keyword evidence="3" id="KW-0720">Serine protease</keyword>
<dbReference type="GO" id="GO:0006508">
    <property type="term" value="P:proteolysis"/>
    <property type="evidence" value="ECO:0007669"/>
    <property type="project" value="UniProtKB-KW"/>
</dbReference>
<feature type="compositionally biased region" description="Pro residues" evidence="4">
    <location>
        <begin position="615"/>
        <end position="626"/>
    </location>
</feature>
<evidence type="ECO:0000259" key="5">
    <source>
        <dbReference type="Pfam" id="PF17815"/>
    </source>
</evidence>
<protein>
    <submittedName>
        <fullName evidence="6">Trypsin family</fullName>
    </submittedName>
</protein>
<dbReference type="InterPro" id="IPR046449">
    <property type="entry name" value="DEGP_PDZ_sf"/>
</dbReference>
<feature type="domain" description="Protease Do-like PDZ" evidence="5">
    <location>
        <begin position="286"/>
        <end position="502"/>
    </location>
</feature>
<feature type="compositionally biased region" description="Low complexity" evidence="4">
    <location>
        <begin position="406"/>
        <end position="416"/>
    </location>
</feature>
<dbReference type="InParanoid" id="D8TVQ2"/>
<dbReference type="PANTHER" id="PTHR45980:SF18">
    <property type="entry name" value="PROTEASE DO-LIKE 9"/>
    <property type="match status" value="1"/>
</dbReference>
<dbReference type="Gene3D" id="3.20.190.20">
    <property type="match status" value="1"/>
</dbReference>
<feature type="region of interest" description="Disordered" evidence="4">
    <location>
        <begin position="604"/>
        <end position="626"/>
    </location>
</feature>
<name>D8TVQ2_VOLCA</name>
<feature type="region of interest" description="Disordered" evidence="4">
    <location>
        <begin position="397"/>
        <end position="437"/>
    </location>
</feature>
<keyword evidence="1" id="KW-0645">Protease</keyword>
<dbReference type="InterPro" id="IPR041517">
    <property type="entry name" value="DEGP_PDZ"/>
</dbReference>
<evidence type="ECO:0000256" key="1">
    <source>
        <dbReference type="ARBA" id="ARBA00022670"/>
    </source>
</evidence>